<dbReference type="Pfam" id="PF06737">
    <property type="entry name" value="Transglycosylas"/>
    <property type="match status" value="1"/>
</dbReference>
<evidence type="ECO:0000256" key="3">
    <source>
        <dbReference type="ARBA" id="ARBA00022801"/>
    </source>
</evidence>
<dbReference type="SUPFAM" id="SSF53955">
    <property type="entry name" value="Lysozyme-like"/>
    <property type="match status" value="1"/>
</dbReference>
<evidence type="ECO:0000313" key="7">
    <source>
        <dbReference type="EMBL" id="NMH81057.1"/>
    </source>
</evidence>
<dbReference type="SMART" id="SM01208">
    <property type="entry name" value="G5"/>
    <property type="match status" value="1"/>
</dbReference>
<protein>
    <submittedName>
        <fullName evidence="7">DUF348 domain-containing protein</fullName>
    </submittedName>
</protein>
<feature type="region of interest" description="Disordered" evidence="4">
    <location>
        <begin position="1"/>
        <end position="68"/>
    </location>
</feature>
<feature type="region of interest" description="Disordered" evidence="4">
    <location>
        <begin position="139"/>
        <end position="159"/>
    </location>
</feature>
<comment type="similarity">
    <text evidence="1">Belongs to the transglycosylase family. Rpf subfamily.</text>
</comment>
<reference evidence="7 8" key="1">
    <citation type="submission" date="2020-04" db="EMBL/GenBank/DDBJ databases">
        <authorList>
            <person name="Klaysubun C."/>
            <person name="Duangmal K."/>
            <person name="Lipun K."/>
        </authorList>
    </citation>
    <scope>NUCLEOTIDE SEQUENCE [LARGE SCALE GENOMIC DNA]</scope>
    <source>
        <strain evidence="7 8">JCM 11839</strain>
    </source>
</reference>
<dbReference type="PROSITE" id="PS51109">
    <property type="entry name" value="G5"/>
    <property type="match status" value="1"/>
</dbReference>
<evidence type="ECO:0000313" key="8">
    <source>
        <dbReference type="Proteomes" id="UP001296706"/>
    </source>
</evidence>
<comment type="caution">
    <text evidence="7">The sequence shown here is derived from an EMBL/GenBank/DDBJ whole genome shotgun (WGS) entry which is preliminary data.</text>
</comment>
<proteinExistence type="inferred from homology"/>
<dbReference type="RefSeq" id="WP_169399098.1">
    <property type="nucleotide sequence ID" value="NZ_JAAXKY010000127.1"/>
</dbReference>
<dbReference type="EMBL" id="JAAXKY010000127">
    <property type="protein sequence ID" value="NMH81057.1"/>
    <property type="molecule type" value="Genomic_DNA"/>
</dbReference>
<keyword evidence="5" id="KW-0472">Membrane</keyword>
<dbReference type="Gene3D" id="1.10.530.10">
    <property type="match status" value="1"/>
</dbReference>
<name>A0ABX1RKY8_9PSEU</name>
<evidence type="ECO:0000256" key="2">
    <source>
        <dbReference type="ARBA" id="ARBA00022729"/>
    </source>
</evidence>
<feature type="domain" description="G5" evidence="6">
    <location>
        <begin position="358"/>
        <end position="438"/>
    </location>
</feature>
<dbReference type="InterPro" id="IPR010618">
    <property type="entry name" value="RPF"/>
</dbReference>
<evidence type="ECO:0000256" key="4">
    <source>
        <dbReference type="SAM" id="MobiDB-lite"/>
    </source>
</evidence>
<feature type="region of interest" description="Disordered" evidence="4">
    <location>
        <begin position="418"/>
        <end position="440"/>
    </location>
</feature>
<dbReference type="Proteomes" id="UP001296706">
    <property type="component" value="Unassembled WGS sequence"/>
</dbReference>
<feature type="compositionally biased region" description="Low complexity" evidence="4">
    <location>
        <begin position="139"/>
        <end position="148"/>
    </location>
</feature>
<keyword evidence="5" id="KW-1133">Transmembrane helix</keyword>
<keyword evidence="3" id="KW-0378">Hydrolase</keyword>
<evidence type="ECO:0000256" key="1">
    <source>
        <dbReference type="ARBA" id="ARBA00010830"/>
    </source>
</evidence>
<dbReference type="CDD" id="cd13925">
    <property type="entry name" value="RPF"/>
    <property type="match status" value="1"/>
</dbReference>
<evidence type="ECO:0000259" key="6">
    <source>
        <dbReference type="PROSITE" id="PS51109"/>
    </source>
</evidence>
<evidence type="ECO:0000256" key="5">
    <source>
        <dbReference type="SAM" id="Phobius"/>
    </source>
</evidence>
<keyword evidence="8" id="KW-1185">Reference proteome</keyword>
<feature type="transmembrane region" description="Helical" evidence="5">
    <location>
        <begin position="165"/>
        <end position="188"/>
    </location>
</feature>
<dbReference type="Pfam" id="PF03990">
    <property type="entry name" value="DUF348"/>
    <property type="match status" value="3"/>
</dbReference>
<dbReference type="InterPro" id="IPR007137">
    <property type="entry name" value="DUF348"/>
</dbReference>
<organism evidence="7 8">
    <name type="scientific">Pseudonocardia xinjiangensis</name>
    <dbReference type="NCBI Taxonomy" id="75289"/>
    <lineage>
        <taxon>Bacteria</taxon>
        <taxon>Bacillati</taxon>
        <taxon>Actinomycetota</taxon>
        <taxon>Actinomycetes</taxon>
        <taxon>Pseudonocardiales</taxon>
        <taxon>Pseudonocardiaceae</taxon>
        <taxon>Pseudonocardia</taxon>
    </lineage>
</organism>
<accession>A0ABX1RKY8</accession>
<dbReference type="InterPro" id="IPR023346">
    <property type="entry name" value="Lysozyme-like_dom_sf"/>
</dbReference>
<dbReference type="Gene3D" id="2.20.230.10">
    <property type="entry name" value="Resuscitation-promoting factor rpfb"/>
    <property type="match status" value="1"/>
</dbReference>
<sequence length="531" mass="54837">MPTEDPYADWYGGGDTGTFPASPAELLEQSRKPVAAPGESATERTTRIAARSAAGRHQAPVMTRPAPGTGTIDARAIDAGADPATGPFAVIPAQEVTSRIRPIDDDVTGPIPVVPAVASRVEAEPLTQPFAAVVAPDAAPAAAPAPTRAGRRRQAAAPRRAPARLLVRGTVLAVLVALVGGSATALAMDKTVTITVDGHDRTVHTFGSDVAAALESAGLTPAPQDRVEPALPTGLSNGDHVILSRARKLTLVEGTSEREVWTTAASVGDALKVLGVDATPIQMSAAPATSIPLAGLALKLNVPRSVSITDGTGAPADVTTTAGTVAGLLAERGIQLGPDDVSVPPGDTPLTDGTSVQVVRNGVGEVVVVRDIPPPEELIEDPDMPRGKRVVVDRGESGEQTAIMRVYVQNGKEVRREQVRAGSSTAPKPRVVKVGTNDDIPQAPAISDGSVWDRLADCEATGNWAINTGNGYYGGLQFDAGTWRAYGGDDYAPLPHQASREEQIAVGTKVRDDRGGYGAWPACASKLGLPR</sequence>
<dbReference type="Pfam" id="PF07501">
    <property type="entry name" value="G5"/>
    <property type="match status" value="1"/>
</dbReference>
<dbReference type="InterPro" id="IPR011098">
    <property type="entry name" value="G5_dom"/>
</dbReference>
<keyword evidence="2" id="KW-0732">Signal</keyword>
<gene>
    <name evidence="7" type="ORF">HF577_28690</name>
</gene>
<keyword evidence="5" id="KW-0812">Transmembrane</keyword>